<comment type="caution">
    <text evidence="1">The sequence shown here is derived from an EMBL/GenBank/DDBJ whole genome shotgun (WGS) entry which is preliminary data.</text>
</comment>
<protein>
    <submittedName>
        <fullName evidence="1">Uncharacterized protein</fullName>
    </submittedName>
</protein>
<proteinExistence type="predicted"/>
<sequence>MNSCEIERRENVGWIRSCRAIVVQWDDDVEEQEPGDKTLTRPDSYQLTGCISMVSNPNILVHLELGQVTARIVLADDWLTLSRDRCPRRDAKQAGTSVDKTNTPTRVKFSRPRPIWSLDASHGMKEVLSCVIWTPLVHPWVKRSFWNVPLLILVALTGHKVNRRQE</sequence>
<evidence type="ECO:0000313" key="1">
    <source>
        <dbReference type="EMBL" id="KAK3729967.1"/>
    </source>
</evidence>
<name>A0AAE0Y1X5_9GAST</name>
<dbReference type="Proteomes" id="UP001283361">
    <property type="component" value="Unassembled WGS sequence"/>
</dbReference>
<gene>
    <name evidence="1" type="ORF">RRG08_051937</name>
</gene>
<dbReference type="EMBL" id="JAWDGP010007099">
    <property type="protein sequence ID" value="KAK3729967.1"/>
    <property type="molecule type" value="Genomic_DNA"/>
</dbReference>
<organism evidence="1 2">
    <name type="scientific">Elysia crispata</name>
    <name type="common">lettuce slug</name>
    <dbReference type="NCBI Taxonomy" id="231223"/>
    <lineage>
        <taxon>Eukaryota</taxon>
        <taxon>Metazoa</taxon>
        <taxon>Spiralia</taxon>
        <taxon>Lophotrochozoa</taxon>
        <taxon>Mollusca</taxon>
        <taxon>Gastropoda</taxon>
        <taxon>Heterobranchia</taxon>
        <taxon>Euthyneura</taxon>
        <taxon>Panpulmonata</taxon>
        <taxon>Sacoglossa</taxon>
        <taxon>Placobranchoidea</taxon>
        <taxon>Plakobranchidae</taxon>
        <taxon>Elysia</taxon>
    </lineage>
</organism>
<evidence type="ECO:0000313" key="2">
    <source>
        <dbReference type="Proteomes" id="UP001283361"/>
    </source>
</evidence>
<dbReference type="AlphaFoldDB" id="A0AAE0Y1X5"/>
<keyword evidence="2" id="KW-1185">Reference proteome</keyword>
<accession>A0AAE0Y1X5</accession>
<reference evidence="1" key="1">
    <citation type="journal article" date="2023" name="G3 (Bethesda)">
        <title>A reference genome for the long-term kleptoplast-retaining sea slug Elysia crispata morphotype clarki.</title>
        <authorList>
            <person name="Eastman K.E."/>
            <person name="Pendleton A.L."/>
            <person name="Shaikh M.A."/>
            <person name="Suttiyut T."/>
            <person name="Ogas R."/>
            <person name="Tomko P."/>
            <person name="Gavelis G."/>
            <person name="Widhalm J.R."/>
            <person name="Wisecaver J.H."/>
        </authorList>
    </citation>
    <scope>NUCLEOTIDE SEQUENCE</scope>
    <source>
        <strain evidence="1">ECLA1</strain>
    </source>
</reference>